<evidence type="ECO:0000256" key="6">
    <source>
        <dbReference type="SAM" id="MobiDB-lite"/>
    </source>
</evidence>
<keyword evidence="2 5" id="KW-0812">Transmembrane</keyword>
<feature type="transmembrane region" description="Helical" evidence="7">
    <location>
        <begin position="6"/>
        <end position="31"/>
    </location>
</feature>
<keyword evidence="3 7" id="KW-1133">Transmembrane helix</keyword>
<dbReference type="GO" id="GO:0016020">
    <property type="term" value="C:membrane"/>
    <property type="evidence" value="ECO:0007669"/>
    <property type="project" value="UniProtKB-SubCell"/>
</dbReference>
<feature type="transmembrane region" description="Helical" evidence="7">
    <location>
        <begin position="95"/>
        <end position="115"/>
    </location>
</feature>
<evidence type="ECO:0000313" key="11">
    <source>
        <dbReference type="Proteomes" id="UP000315017"/>
    </source>
</evidence>
<feature type="region of interest" description="Disordered" evidence="6">
    <location>
        <begin position="460"/>
        <end position="479"/>
    </location>
</feature>
<gene>
    <name evidence="10" type="primary">nuoL_1</name>
    <name evidence="10" type="ORF">ETAA8_03360</name>
</gene>
<dbReference type="Pfam" id="PF00662">
    <property type="entry name" value="Proton_antipo_N"/>
    <property type="match status" value="1"/>
</dbReference>
<feature type="compositionally biased region" description="Polar residues" evidence="6">
    <location>
        <begin position="466"/>
        <end position="479"/>
    </location>
</feature>
<evidence type="ECO:0000256" key="2">
    <source>
        <dbReference type="ARBA" id="ARBA00022692"/>
    </source>
</evidence>
<organism evidence="10 11">
    <name type="scientific">Anatilimnocola aggregata</name>
    <dbReference type="NCBI Taxonomy" id="2528021"/>
    <lineage>
        <taxon>Bacteria</taxon>
        <taxon>Pseudomonadati</taxon>
        <taxon>Planctomycetota</taxon>
        <taxon>Planctomycetia</taxon>
        <taxon>Pirellulales</taxon>
        <taxon>Pirellulaceae</taxon>
        <taxon>Anatilimnocola</taxon>
    </lineage>
</organism>
<evidence type="ECO:0000256" key="7">
    <source>
        <dbReference type="SAM" id="Phobius"/>
    </source>
</evidence>
<dbReference type="RefSeq" id="WP_145083949.1">
    <property type="nucleotide sequence ID" value="NZ_CP036274.1"/>
</dbReference>
<feature type="transmembrane region" description="Helical" evidence="7">
    <location>
        <begin position="326"/>
        <end position="347"/>
    </location>
</feature>
<keyword evidence="11" id="KW-1185">Reference proteome</keyword>
<dbReference type="PANTHER" id="PTHR42829">
    <property type="entry name" value="NADH-UBIQUINONE OXIDOREDUCTASE CHAIN 5"/>
    <property type="match status" value="1"/>
</dbReference>
<dbReference type="GO" id="GO:0042773">
    <property type="term" value="P:ATP synthesis coupled electron transport"/>
    <property type="evidence" value="ECO:0007669"/>
    <property type="project" value="InterPro"/>
</dbReference>
<dbReference type="GO" id="GO:0012505">
    <property type="term" value="C:endomembrane system"/>
    <property type="evidence" value="ECO:0007669"/>
    <property type="project" value="UniProtKB-SubCell"/>
</dbReference>
<accession>A0A517Y570</accession>
<evidence type="ECO:0000313" key="10">
    <source>
        <dbReference type="EMBL" id="QDU25272.1"/>
    </source>
</evidence>
<sequence length="479" mass="52145">MFDHDTIFRVLGMIVVCAPLLLTIVLGVMTLASAPLSERTTSLLVQISTAVGLCASLCILVLMLIWGPRFVPIDVGDWVDVRDYQFSVKFVFDRLSVPFAVLTFVLCGVIGAFASRYMHREPGYNRFFVMYSLFVLGMVITSLAGTIETLFTGWELVGLSSALLVAFFHERAAPVRNGLRVWTVYRISDAALLIASVVMHHLHGHGDFEKLLGTGTLATAWPGGHVDIPTQSLLLVGFLLILAAAGKSALVPFSGWLPRAMEGPTPSSAVFYGALSVHLGAFLLLRISPILAASLLLSSAVIALGLITAMFASFAGRVQTDIKSALSFASLTQVGIIVMEIGLAYFWPPMQYVALVHILGHACFRTLQFLRAPTLLYDYGTMENALGNRLPRLTGPGAGWLPESTRTWLYRLALEKGYLDSWMMRWLVEPFLKLLRGCDALERRWADLFDGGGPELNGIGAAAHPTHTSALTGSPEESL</sequence>
<dbReference type="EC" id="1.6.5.11" evidence="10"/>
<dbReference type="KEGG" id="aagg:ETAA8_03360"/>
<feature type="domain" description="NADH-Ubiquinone oxidoreductase (complex I) chain 5 N-terminal" evidence="9">
    <location>
        <begin position="78"/>
        <end position="128"/>
    </location>
</feature>
<protein>
    <submittedName>
        <fullName evidence="10">NADH-quinone oxidoreductase subunit L</fullName>
        <ecNumber evidence="10">1.6.5.11</ecNumber>
    </submittedName>
</protein>
<evidence type="ECO:0000256" key="4">
    <source>
        <dbReference type="ARBA" id="ARBA00023136"/>
    </source>
</evidence>
<dbReference type="AlphaFoldDB" id="A0A517Y570"/>
<evidence type="ECO:0000256" key="3">
    <source>
        <dbReference type="ARBA" id="ARBA00022989"/>
    </source>
</evidence>
<evidence type="ECO:0000259" key="8">
    <source>
        <dbReference type="Pfam" id="PF00361"/>
    </source>
</evidence>
<evidence type="ECO:0000259" key="9">
    <source>
        <dbReference type="Pfam" id="PF00662"/>
    </source>
</evidence>
<keyword evidence="4 7" id="KW-0472">Membrane</keyword>
<dbReference type="PANTHER" id="PTHR42829:SF2">
    <property type="entry name" value="NADH-UBIQUINONE OXIDOREDUCTASE CHAIN 5"/>
    <property type="match status" value="1"/>
</dbReference>
<dbReference type="GO" id="GO:0003954">
    <property type="term" value="F:NADH dehydrogenase activity"/>
    <property type="evidence" value="ECO:0007669"/>
    <property type="project" value="TreeGrafter"/>
</dbReference>
<dbReference type="EMBL" id="CP036274">
    <property type="protein sequence ID" value="QDU25272.1"/>
    <property type="molecule type" value="Genomic_DNA"/>
</dbReference>
<dbReference type="InterPro" id="IPR001750">
    <property type="entry name" value="ND/Mrp_TM"/>
</dbReference>
<feature type="transmembrane region" description="Helical" evidence="7">
    <location>
        <begin position="181"/>
        <end position="202"/>
    </location>
</feature>
<dbReference type="InterPro" id="IPR003945">
    <property type="entry name" value="NU5C-like"/>
</dbReference>
<dbReference type="Pfam" id="PF00361">
    <property type="entry name" value="Proton_antipo_M"/>
    <property type="match status" value="1"/>
</dbReference>
<feature type="transmembrane region" description="Helical" evidence="7">
    <location>
        <begin position="151"/>
        <end position="169"/>
    </location>
</feature>
<feature type="domain" description="NADH:quinone oxidoreductase/Mrp antiporter transmembrane" evidence="8">
    <location>
        <begin position="149"/>
        <end position="378"/>
    </location>
</feature>
<name>A0A517Y570_9BACT</name>
<feature type="transmembrane region" description="Helical" evidence="7">
    <location>
        <begin position="269"/>
        <end position="287"/>
    </location>
</feature>
<evidence type="ECO:0000256" key="5">
    <source>
        <dbReference type="RuleBase" id="RU000320"/>
    </source>
</evidence>
<reference evidence="10 11" key="1">
    <citation type="submission" date="2019-02" db="EMBL/GenBank/DDBJ databases">
        <title>Deep-cultivation of Planctomycetes and their phenomic and genomic characterization uncovers novel biology.</title>
        <authorList>
            <person name="Wiegand S."/>
            <person name="Jogler M."/>
            <person name="Boedeker C."/>
            <person name="Pinto D."/>
            <person name="Vollmers J."/>
            <person name="Rivas-Marin E."/>
            <person name="Kohn T."/>
            <person name="Peeters S.H."/>
            <person name="Heuer A."/>
            <person name="Rast P."/>
            <person name="Oberbeckmann S."/>
            <person name="Bunk B."/>
            <person name="Jeske O."/>
            <person name="Meyerdierks A."/>
            <person name="Storesund J.E."/>
            <person name="Kallscheuer N."/>
            <person name="Luecker S."/>
            <person name="Lage O.M."/>
            <person name="Pohl T."/>
            <person name="Merkel B.J."/>
            <person name="Hornburger P."/>
            <person name="Mueller R.-W."/>
            <person name="Bruemmer F."/>
            <person name="Labrenz M."/>
            <person name="Spormann A.M."/>
            <person name="Op den Camp H."/>
            <person name="Overmann J."/>
            <person name="Amann R."/>
            <person name="Jetten M.S.M."/>
            <person name="Mascher T."/>
            <person name="Medema M.H."/>
            <person name="Devos D.P."/>
            <person name="Kaster A.-K."/>
            <person name="Ovreas L."/>
            <person name="Rohde M."/>
            <person name="Galperin M.Y."/>
            <person name="Jogler C."/>
        </authorList>
    </citation>
    <scope>NUCLEOTIDE SEQUENCE [LARGE SCALE GENOMIC DNA]</scope>
    <source>
        <strain evidence="10 11">ETA_A8</strain>
    </source>
</reference>
<feature type="transmembrane region" description="Helical" evidence="7">
    <location>
        <begin position="233"/>
        <end position="257"/>
    </location>
</feature>
<evidence type="ECO:0000256" key="1">
    <source>
        <dbReference type="ARBA" id="ARBA00004127"/>
    </source>
</evidence>
<dbReference type="OrthoDB" id="9807568at2"/>
<keyword evidence="10" id="KW-0560">Oxidoreductase</keyword>
<dbReference type="GO" id="GO:0008137">
    <property type="term" value="F:NADH dehydrogenase (ubiquinone) activity"/>
    <property type="evidence" value="ECO:0007669"/>
    <property type="project" value="InterPro"/>
</dbReference>
<dbReference type="InterPro" id="IPR001516">
    <property type="entry name" value="Proton_antipo_N"/>
</dbReference>
<dbReference type="PRINTS" id="PR01434">
    <property type="entry name" value="NADHDHGNASE5"/>
</dbReference>
<proteinExistence type="predicted"/>
<dbReference type="GO" id="GO:0015990">
    <property type="term" value="P:electron transport coupled proton transport"/>
    <property type="evidence" value="ECO:0007669"/>
    <property type="project" value="TreeGrafter"/>
</dbReference>
<feature type="transmembrane region" description="Helical" evidence="7">
    <location>
        <begin position="293"/>
        <end position="314"/>
    </location>
</feature>
<feature type="transmembrane region" description="Helical" evidence="7">
    <location>
        <begin position="127"/>
        <end position="145"/>
    </location>
</feature>
<dbReference type="Proteomes" id="UP000315017">
    <property type="component" value="Chromosome"/>
</dbReference>
<comment type="subcellular location">
    <subcellularLocation>
        <location evidence="1">Endomembrane system</location>
        <topology evidence="1">Multi-pass membrane protein</topology>
    </subcellularLocation>
    <subcellularLocation>
        <location evidence="5">Membrane</location>
        <topology evidence="5">Multi-pass membrane protein</topology>
    </subcellularLocation>
</comment>
<feature type="transmembrane region" description="Helical" evidence="7">
    <location>
        <begin position="43"/>
        <end position="66"/>
    </location>
</feature>